<keyword evidence="6" id="KW-1185">Reference proteome</keyword>
<dbReference type="InterPro" id="IPR045074">
    <property type="entry name" value="GST_C_Tau"/>
</dbReference>
<dbReference type="GO" id="GO:0005829">
    <property type="term" value="C:cytosol"/>
    <property type="evidence" value="ECO:0007669"/>
    <property type="project" value="UniProtKB-SubCell"/>
</dbReference>
<reference evidence="5 6" key="1">
    <citation type="submission" date="2020-10" db="EMBL/GenBank/DDBJ databases">
        <title>The Coptis chinensis genome and diversification of protoberbering-type alkaloids.</title>
        <authorList>
            <person name="Wang B."/>
            <person name="Shu S."/>
            <person name="Song C."/>
            <person name="Liu Y."/>
        </authorList>
    </citation>
    <scope>NUCLEOTIDE SEQUENCE [LARGE SCALE GENOMIC DNA]</scope>
    <source>
        <strain evidence="5">HL-2020</strain>
        <tissue evidence="5">Leaf</tissue>
    </source>
</reference>
<comment type="similarity">
    <text evidence="3">Belongs to the GST superfamily.</text>
</comment>
<dbReference type="Pfam" id="PF13410">
    <property type="entry name" value="GST_C_2"/>
    <property type="match status" value="1"/>
</dbReference>
<name>A0A835I518_9MAGN</name>
<evidence type="ECO:0000256" key="2">
    <source>
        <dbReference type="ARBA" id="ARBA00047960"/>
    </source>
</evidence>
<protein>
    <recommendedName>
        <fullName evidence="3">Glutathione S-transferase</fullName>
        <ecNumber evidence="3">2.5.1.18</ecNumber>
    </recommendedName>
</protein>
<dbReference type="InterPro" id="IPR045073">
    <property type="entry name" value="Omega/Tau-like"/>
</dbReference>
<accession>A0A835I518</accession>
<dbReference type="PROSITE" id="PS50405">
    <property type="entry name" value="GST_CTER"/>
    <property type="match status" value="1"/>
</dbReference>
<keyword evidence="3" id="KW-0963">Cytoplasm</keyword>
<proteinExistence type="inferred from homology"/>
<sequence length="139" mass="15934">MQENPLLQKDPYERSVARFWAKYFEDKNSSIAELFVTTGENRDKAAKDCLEMLRTIEEHGGLGEKKFFGGDEIGLADLVLGFLAQWFGVIEEVVAVKIMEPQQFPRLQAWIKNFKEVPIIKENLLMRTCYPCSNGEGSR</sequence>
<evidence type="ECO:0000259" key="4">
    <source>
        <dbReference type="PROSITE" id="PS50405"/>
    </source>
</evidence>
<dbReference type="InterPro" id="IPR036282">
    <property type="entry name" value="Glutathione-S-Trfase_C_sf"/>
</dbReference>
<keyword evidence="1 3" id="KW-0808">Transferase</keyword>
<dbReference type="PANTHER" id="PTHR11260:SF676">
    <property type="entry name" value="GLUTATHIONE S-TRANSFERASE U8"/>
    <property type="match status" value="1"/>
</dbReference>
<feature type="domain" description="GST C-terminal" evidence="4">
    <location>
        <begin position="10"/>
        <end position="139"/>
    </location>
</feature>
<evidence type="ECO:0000256" key="3">
    <source>
        <dbReference type="RuleBase" id="RU369102"/>
    </source>
</evidence>
<dbReference type="EC" id="2.5.1.18" evidence="3"/>
<comment type="function">
    <text evidence="3">Is involved in the conjugation of reduced glutathione to a wide number of exogenous and endogenous hydrophobic electrophiles.</text>
</comment>
<gene>
    <name evidence="5" type="ORF">IFM89_024617</name>
</gene>
<dbReference type="GO" id="GO:0006749">
    <property type="term" value="P:glutathione metabolic process"/>
    <property type="evidence" value="ECO:0007669"/>
    <property type="project" value="InterPro"/>
</dbReference>
<dbReference type="SUPFAM" id="SSF47616">
    <property type="entry name" value="GST C-terminal domain-like"/>
    <property type="match status" value="1"/>
</dbReference>
<dbReference type="InterPro" id="IPR010987">
    <property type="entry name" value="Glutathione-S-Trfase_C-like"/>
</dbReference>
<dbReference type="AlphaFoldDB" id="A0A835I518"/>
<evidence type="ECO:0000313" key="6">
    <source>
        <dbReference type="Proteomes" id="UP000631114"/>
    </source>
</evidence>
<dbReference type="FunFam" id="1.20.1050.10:FF:000012">
    <property type="entry name" value="Tau class glutathione S-transferase"/>
    <property type="match status" value="1"/>
</dbReference>
<evidence type="ECO:0000256" key="1">
    <source>
        <dbReference type="ARBA" id="ARBA00022679"/>
    </source>
</evidence>
<dbReference type="Gene3D" id="1.20.1050.10">
    <property type="match status" value="1"/>
</dbReference>
<organism evidence="5 6">
    <name type="scientific">Coptis chinensis</name>
    <dbReference type="NCBI Taxonomy" id="261450"/>
    <lineage>
        <taxon>Eukaryota</taxon>
        <taxon>Viridiplantae</taxon>
        <taxon>Streptophyta</taxon>
        <taxon>Embryophyta</taxon>
        <taxon>Tracheophyta</taxon>
        <taxon>Spermatophyta</taxon>
        <taxon>Magnoliopsida</taxon>
        <taxon>Ranunculales</taxon>
        <taxon>Ranunculaceae</taxon>
        <taxon>Coptidoideae</taxon>
        <taxon>Coptis</taxon>
    </lineage>
</organism>
<evidence type="ECO:0000313" key="5">
    <source>
        <dbReference type="EMBL" id="KAF9610761.1"/>
    </source>
</evidence>
<dbReference type="EMBL" id="JADFTS010000004">
    <property type="protein sequence ID" value="KAF9610761.1"/>
    <property type="molecule type" value="Genomic_DNA"/>
</dbReference>
<dbReference type="Proteomes" id="UP000631114">
    <property type="component" value="Unassembled WGS sequence"/>
</dbReference>
<comment type="caution">
    <text evidence="5">The sequence shown here is derived from an EMBL/GenBank/DDBJ whole genome shotgun (WGS) entry which is preliminary data.</text>
</comment>
<dbReference type="CDD" id="cd03185">
    <property type="entry name" value="GST_C_Tau"/>
    <property type="match status" value="1"/>
</dbReference>
<dbReference type="GO" id="GO:0004364">
    <property type="term" value="F:glutathione transferase activity"/>
    <property type="evidence" value="ECO:0007669"/>
    <property type="project" value="UniProtKB-UniRule"/>
</dbReference>
<comment type="subcellular location">
    <subcellularLocation>
        <location evidence="3">Cytoplasm</location>
        <location evidence="3">Cytosol</location>
    </subcellularLocation>
</comment>
<dbReference type="OrthoDB" id="202840at2759"/>
<dbReference type="PANTHER" id="PTHR11260">
    <property type="entry name" value="GLUTATHIONE S-TRANSFERASE, GST, SUPERFAMILY, GST DOMAIN CONTAINING"/>
    <property type="match status" value="1"/>
</dbReference>
<comment type="catalytic activity">
    <reaction evidence="2 3">
        <text>RX + glutathione = an S-substituted glutathione + a halide anion + H(+)</text>
        <dbReference type="Rhea" id="RHEA:16437"/>
        <dbReference type="ChEBI" id="CHEBI:15378"/>
        <dbReference type="ChEBI" id="CHEBI:16042"/>
        <dbReference type="ChEBI" id="CHEBI:17792"/>
        <dbReference type="ChEBI" id="CHEBI:57925"/>
        <dbReference type="ChEBI" id="CHEBI:90779"/>
        <dbReference type="EC" id="2.5.1.18"/>
    </reaction>
</comment>